<accession>A0A976QRU1</accession>
<evidence type="ECO:0000256" key="1">
    <source>
        <dbReference type="ARBA" id="ARBA00022884"/>
    </source>
</evidence>
<dbReference type="InterPro" id="IPR050502">
    <property type="entry name" value="Euk_RNA-bind_prot"/>
</dbReference>
<dbReference type="InterPro" id="IPR035979">
    <property type="entry name" value="RBD_domain_sf"/>
</dbReference>
<keyword evidence="1 2" id="KW-0694">RNA-binding</keyword>
<evidence type="ECO:0000259" key="3">
    <source>
        <dbReference type="PROSITE" id="PS50102"/>
    </source>
</evidence>
<dbReference type="Proteomes" id="UP000244803">
    <property type="component" value="Chromosome 4"/>
</dbReference>
<proteinExistence type="predicted"/>
<evidence type="ECO:0000313" key="5">
    <source>
        <dbReference type="Proteomes" id="UP000244803"/>
    </source>
</evidence>
<dbReference type="InterPro" id="IPR012677">
    <property type="entry name" value="Nucleotide-bd_a/b_plait_sf"/>
</dbReference>
<protein>
    <recommendedName>
        <fullName evidence="3">RRM domain-containing protein</fullName>
    </recommendedName>
</protein>
<dbReference type="EMBL" id="CP056067">
    <property type="protein sequence ID" value="UKJ89774.2"/>
    <property type="molecule type" value="Genomic_DNA"/>
</dbReference>
<reference evidence="4" key="1">
    <citation type="submission" date="2022-07" db="EMBL/GenBank/DDBJ databases">
        <title>Evaluation of T. orientalis genome assembly methods using nanopore sequencing and analysis of variation between genomes.</title>
        <authorList>
            <person name="Yam J."/>
            <person name="Micallef M.L."/>
            <person name="Liu M."/>
            <person name="Djordjevic S.P."/>
            <person name="Bogema D.R."/>
            <person name="Jenkins C."/>
        </authorList>
    </citation>
    <scope>NUCLEOTIDE SEQUENCE</scope>
    <source>
        <strain evidence="4">Fish Creek</strain>
    </source>
</reference>
<dbReference type="Gene3D" id="3.30.70.330">
    <property type="match status" value="1"/>
</dbReference>
<dbReference type="GO" id="GO:0003729">
    <property type="term" value="F:mRNA binding"/>
    <property type="evidence" value="ECO:0007669"/>
    <property type="project" value="TreeGrafter"/>
</dbReference>
<dbReference type="PANTHER" id="PTHR48025:SF1">
    <property type="entry name" value="RRM DOMAIN-CONTAINING PROTEIN"/>
    <property type="match status" value="1"/>
</dbReference>
<dbReference type="InterPro" id="IPR000504">
    <property type="entry name" value="RRM_dom"/>
</dbReference>
<evidence type="ECO:0000313" key="4">
    <source>
        <dbReference type="EMBL" id="UKJ89774.2"/>
    </source>
</evidence>
<name>A0A976QRU1_THEOR</name>
<sequence>MDTDKNDDSNEQDNSSNRLYKSAINGILSNKSKYESKNHTSLNLNSYQGRKLGLISRLIGKSNQPLVKRERGSIYSRWKHDKYESLLSHKPGSMIFVRNLPNDVTPEYLRLYFNSSGTVCSIKINKGSLTSATVGFVEDDSAQKAVDSFHKQELNGRTIKVSIADTECHLWLL</sequence>
<dbReference type="CDD" id="cd00590">
    <property type="entry name" value="RRM_SF"/>
    <property type="match status" value="1"/>
</dbReference>
<dbReference type="Pfam" id="PF00076">
    <property type="entry name" value="RRM_1"/>
    <property type="match status" value="1"/>
</dbReference>
<dbReference type="SMART" id="SM00360">
    <property type="entry name" value="RRM"/>
    <property type="match status" value="1"/>
</dbReference>
<dbReference type="PANTHER" id="PTHR48025">
    <property type="entry name" value="OS02G0815200 PROTEIN"/>
    <property type="match status" value="1"/>
</dbReference>
<dbReference type="SUPFAM" id="SSF54928">
    <property type="entry name" value="RNA-binding domain, RBD"/>
    <property type="match status" value="1"/>
</dbReference>
<evidence type="ECO:0000256" key="2">
    <source>
        <dbReference type="PROSITE-ProRule" id="PRU00176"/>
    </source>
</evidence>
<feature type="domain" description="RRM" evidence="3">
    <location>
        <begin position="93"/>
        <end position="166"/>
    </location>
</feature>
<dbReference type="PROSITE" id="PS50102">
    <property type="entry name" value="RRM"/>
    <property type="match status" value="1"/>
</dbReference>
<organism evidence="4 5">
    <name type="scientific">Theileria orientalis</name>
    <dbReference type="NCBI Taxonomy" id="68886"/>
    <lineage>
        <taxon>Eukaryota</taxon>
        <taxon>Sar</taxon>
        <taxon>Alveolata</taxon>
        <taxon>Apicomplexa</taxon>
        <taxon>Aconoidasida</taxon>
        <taxon>Piroplasmida</taxon>
        <taxon>Theileriidae</taxon>
        <taxon>Theileria</taxon>
    </lineage>
</organism>
<gene>
    <name evidence="4" type="ORF">MACJ_003028</name>
</gene>
<dbReference type="AlphaFoldDB" id="A0A976QRU1"/>
<dbReference type="OrthoDB" id="361089at2759"/>